<name>A0ABN9WIP1_9DINO</name>
<keyword evidence="3" id="KW-1185">Reference proteome</keyword>
<gene>
    <name evidence="2" type="ORF">PCOR1329_LOCUS66574</name>
</gene>
<proteinExistence type="predicted"/>
<feature type="compositionally biased region" description="Pro residues" evidence="1">
    <location>
        <begin position="792"/>
        <end position="802"/>
    </location>
</feature>
<organism evidence="2 3">
    <name type="scientific">Prorocentrum cordatum</name>
    <dbReference type="NCBI Taxonomy" id="2364126"/>
    <lineage>
        <taxon>Eukaryota</taxon>
        <taxon>Sar</taxon>
        <taxon>Alveolata</taxon>
        <taxon>Dinophyceae</taxon>
        <taxon>Prorocentrales</taxon>
        <taxon>Prorocentraceae</taxon>
        <taxon>Prorocentrum</taxon>
    </lineage>
</organism>
<evidence type="ECO:0000256" key="1">
    <source>
        <dbReference type="SAM" id="MobiDB-lite"/>
    </source>
</evidence>
<feature type="compositionally biased region" description="Low complexity" evidence="1">
    <location>
        <begin position="720"/>
        <end position="734"/>
    </location>
</feature>
<evidence type="ECO:0000313" key="3">
    <source>
        <dbReference type="Proteomes" id="UP001189429"/>
    </source>
</evidence>
<feature type="region of interest" description="Disordered" evidence="1">
    <location>
        <begin position="1"/>
        <end position="109"/>
    </location>
</feature>
<comment type="caution">
    <text evidence="2">The sequence shown here is derived from an EMBL/GenBank/DDBJ whole genome shotgun (WGS) entry which is preliminary data.</text>
</comment>
<sequence>MAAAPASHEYSDERGPGFAGYTYDHIADAQPRWPARQPSIEELSDKSEEQSPLADFDREHSPEPPVPAEQQSPMDASEGGVSEDEGATAANVQPPPSAAPVEQPIFSTPPKNVDINAVKRMALDVGSMASGGDEDVVMKGLVNFYKSPAMQALIGTKKRAPPTVELTQEDQDEKEMWERLQAKNFEFITKGRAGNPIAGRWQREINNPKSDLKERYAAVGTGRTAQMNFRKQWASDKYNEYKRTATVTETHSQEWMNTAKFLTVGRIAWKFGGGKVGMRAAVTHCTKALQMGEEFYEFHEQGEIMLFLFGEKGFNEGFKKAWTKHEEWTSTIANASGTQVADMKRPAAAGQGSDDDSDPAPAKQQRARGSTSGLSDEDAQKIKQALEEHIIVPTDAWYATQKLDGPQDSDVLVKNKTLLVKLRKIQPQGIAQSALHGILYDRAKAMEGDWHLADEASTWATEKAKHIRSMMRHVYNACRKETPPKWAAENFPTIGDDDGGDGNDGGGGRQPPTTPPRRPSGAVESPSPAARAAAVAAEGDTGHGPDKWKFEYDKELQAAWRIPKRAVKGKGTPEYASLETKHGVLTATFADGVVWEIGPASEAAPEHDGEKPSKPFKKDPLLVVWSGQKSENELLEAKITKKKQDEWLTLWNHGLKTSAGNSTAVLQLRGYPSIEWGKKCMADLGQKYIEGWDKAKLEAYKKSQLSEAGVLTQRARKRPAVAAPADAHPADAPAESGGCHPPVAPAESPKKILKTPAPSKVLIEGGSSPLAKSPEKVPECESAPSNPISRIPSPPSVPGFRF</sequence>
<feature type="compositionally biased region" description="Low complexity" evidence="1">
    <location>
        <begin position="519"/>
        <end position="538"/>
    </location>
</feature>
<dbReference type="Proteomes" id="UP001189429">
    <property type="component" value="Unassembled WGS sequence"/>
</dbReference>
<feature type="compositionally biased region" description="Basic and acidic residues" evidence="1">
    <location>
        <begin position="43"/>
        <end position="62"/>
    </location>
</feature>
<feature type="region of interest" description="Disordered" evidence="1">
    <location>
        <begin position="486"/>
        <end position="548"/>
    </location>
</feature>
<evidence type="ECO:0000313" key="2">
    <source>
        <dbReference type="EMBL" id="CAK0884774.1"/>
    </source>
</evidence>
<feature type="region of interest" description="Disordered" evidence="1">
    <location>
        <begin position="716"/>
        <end position="802"/>
    </location>
</feature>
<accession>A0ABN9WIP1</accession>
<feature type="region of interest" description="Disordered" evidence="1">
    <location>
        <begin position="335"/>
        <end position="379"/>
    </location>
</feature>
<dbReference type="EMBL" id="CAUYUJ010018584">
    <property type="protein sequence ID" value="CAK0884774.1"/>
    <property type="molecule type" value="Genomic_DNA"/>
</dbReference>
<protein>
    <submittedName>
        <fullName evidence="2">Uncharacterized protein</fullName>
    </submittedName>
</protein>
<feature type="compositionally biased region" description="Low complexity" evidence="1">
    <location>
        <begin position="782"/>
        <end position="791"/>
    </location>
</feature>
<reference evidence="2" key="1">
    <citation type="submission" date="2023-10" db="EMBL/GenBank/DDBJ databases">
        <authorList>
            <person name="Chen Y."/>
            <person name="Shah S."/>
            <person name="Dougan E. K."/>
            <person name="Thang M."/>
            <person name="Chan C."/>
        </authorList>
    </citation>
    <scope>NUCLEOTIDE SEQUENCE [LARGE SCALE GENOMIC DNA]</scope>
</reference>